<name>A0A0A2MSB3_9FLAO</name>
<dbReference type="Proteomes" id="UP000030111">
    <property type="component" value="Unassembled WGS sequence"/>
</dbReference>
<dbReference type="InterPro" id="IPR006439">
    <property type="entry name" value="HAD-SF_hydro_IA"/>
</dbReference>
<proteinExistence type="predicted"/>
<gene>
    <name evidence="1" type="ORF">Q766_03640</name>
</gene>
<sequence length="234" mass="26880">MQWIPKLYKYRHISFDLWLTLIKSHPEFKVYRNLLFKEYFQISKPIEEVAAVIRKFDILTNSINEKVGRNFDTFEIYYLILDALAVDIETVSRQQLEDFYTQTHNLLMQYKPVLLQDDIPQALQQLKGEGKTMNILSNTAFIKGSSLKLVLAHYGLDEVFNFQVYSDEVGYSKPSNGIYQCTYNKITAIGNIAKNEVVHVGDNIVSDYNGALAFGFDAHLIINSPVNEPNLQPA</sequence>
<evidence type="ECO:0000313" key="2">
    <source>
        <dbReference type="Proteomes" id="UP000030111"/>
    </source>
</evidence>
<dbReference type="Pfam" id="PF00702">
    <property type="entry name" value="Hydrolase"/>
    <property type="match status" value="1"/>
</dbReference>
<dbReference type="SFLD" id="SFLDG01129">
    <property type="entry name" value="C1.5:_HAD__Beta-PGM__Phosphata"/>
    <property type="match status" value="1"/>
</dbReference>
<dbReference type="Gene3D" id="3.40.50.1000">
    <property type="entry name" value="HAD superfamily/HAD-like"/>
    <property type="match status" value="1"/>
</dbReference>
<evidence type="ECO:0000313" key="1">
    <source>
        <dbReference type="EMBL" id="KGO95199.1"/>
    </source>
</evidence>
<dbReference type="EMBL" id="JRLY01000001">
    <property type="protein sequence ID" value="KGO95199.1"/>
    <property type="molecule type" value="Genomic_DNA"/>
</dbReference>
<dbReference type="InterPro" id="IPR051828">
    <property type="entry name" value="HAD-like_hydrolase_domain"/>
</dbReference>
<protein>
    <submittedName>
        <fullName evidence="1">Phosphoglycolate phosphatase</fullName>
    </submittedName>
</protein>
<dbReference type="eggNOG" id="COG1011">
    <property type="taxonomic scope" value="Bacteria"/>
</dbReference>
<dbReference type="InterPro" id="IPR036412">
    <property type="entry name" value="HAD-like_sf"/>
</dbReference>
<dbReference type="SUPFAM" id="SSF56784">
    <property type="entry name" value="HAD-like"/>
    <property type="match status" value="1"/>
</dbReference>
<keyword evidence="2" id="KW-1185">Reference proteome</keyword>
<dbReference type="STRING" id="1121898.GCA_000422725_01197"/>
<dbReference type="SFLD" id="SFLDS00003">
    <property type="entry name" value="Haloacid_Dehalogenase"/>
    <property type="match status" value="1"/>
</dbReference>
<organism evidence="1 2">
    <name type="scientific">Flavobacterium subsaxonicum WB 4.1-42 = DSM 21790</name>
    <dbReference type="NCBI Taxonomy" id="1121898"/>
    <lineage>
        <taxon>Bacteria</taxon>
        <taxon>Pseudomonadati</taxon>
        <taxon>Bacteroidota</taxon>
        <taxon>Flavobacteriia</taxon>
        <taxon>Flavobacteriales</taxon>
        <taxon>Flavobacteriaceae</taxon>
        <taxon>Flavobacterium</taxon>
    </lineage>
</organism>
<comment type="caution">
    <text evidence="1">The sequence shown here is derived from an EMBL/GenBank/DDBJ whole genome shotgun (WGS) entry which is preliminary data.</text>
</comment>
<dbReference type="Gene3D" id="1.10.150.400">
    <property type="match status" value="1"/>
</dbReference>
<accession>A0A0A2MSB3</accession>
<dbReference type="AlphaFoldDB" id="A0A0A2MSB3"/>
<reference evidence="1 2" key="1">
    <citation type="submission" date="2013-09" db="EMBL/GenBank/DDBJ databases">
        <authorList>
            <person name="Zeng Z."/>
            <person name="Chen C."/>
        </authorList>
    </citation>
    <scope>NUCLEOTIDE SEQUENCE [LARGE SCALE GENOMIC DNA]</scope>
    <source>
        <strain evidence="1 2">WB 4.1-42</strain>
    </source>
</reference>
<dbReference type="PANTHER" id="PTHR46191:SF2">
    <property type="entry name" value="HALOACID DEHALOGENASE-LIKE HYDROLASE DOMAIN-CONTAINING PROTEIN 3"/>
    <property type="match status" value="1"/>
</dbReference>
<dbReference type="InterPro" id="IPR023214">
    <property type="entry name" value="HAD_sf"/>
</dbReference>
<dbReference type="PANTHER" id="PTHR46191">
    <property type="match status" value="1"/>
</dbReference>
<dbReference type="NCBIfam" id="TIGR01549">
    <property type="entry name" value="HAD-SF-IA-v1"/>
    <property type="match status" value="1"/>
</dbReference>